<dbReference type="InterPro" id="IPR017941">
    <property type="entry name" value="Rieske_2Fe-2S"/>
</dbReference>
<accession>A0ABQ1GVU7</accession>
<sequence>MNAFNERRDEDLKKLKQLELATNGRIRVIGCNGSPISHISLRFQVQTAADDRYPAKSLTEVDATIELSARYPFQEPSVVVKTNVFNPNIYTSGRVCLGSKWIATEYLDLLAQRLFKILSFDDSVINVASAANGDAARWYLRAKGASPQSFPSDSLQVSTAGQKSSVSWTDKSEEQVAKVVVTCPHCGANVRLPAGKAGSVVCPKCKNSFSART</sequence>
<dbReference type="Proteomes" id="UP000620046">
    <property type="component" value="Unassembled WGS sequence"/>
</dbReference>
<dbReference type="PROSITE" id="PS51296">
    <property type="entry name" value="RIESKE"/>
    <property type="match status" value="1"/>
</dbReference>
<evidence type="ECO:0000313" key="3">
    <source>
        <dbReference type="Proteomes" id="UP000620046"/>
    </source>
</evidence>
<reference evidence="3" key="1">
    <citation type="journal article" date="2019" name="Int. J. Syst. Evol. Microbiol.">
        <title>The Global Catalogue of Microorganisms (GCM) 10K type strain sequencing project: providing services to taxonomists for standard genome sequencing and annotation.</title>
        <authorList>
            <consortium name="The Broad Institute Genomics Platform"/>
            <consortium name="The Broad Institute Genome Sequencing Center for Infectious Disease"/>
            <person name="Wu L."/>
            <person name="Ma J."/>
        </authorList>
    </citation>
    <scope>NUCLEOTIDE SEQUENCE [LARGE SCALE GENOMIC DNA]</scope>
    <source>
        <strain evidence="3">CGMCC 1.15439</strain>
    </source>
</reference>
<dbReference type="InterPro" id="IPR016135">
    <property type="entry name" value="UBQ-conjugating_enzyme/RWD"/>
</dbReference>
<dbReference type="Gene3D" id="3.10.110.10">
    <property type="entry name" value="Ubiquitin Conjugating Enzyme"/>
    <property type="match status" value="1"/>
</dbReference>
<feature type="domain" description="Rieske" evidence="1">
    <location>
        <begin position="138"/>
        <end position="213"/>
    </location>
</feature>
<gene>
    <name evidence="2" type="ORF">GCM10010981_45970</name>
</gene>
<comment type="caution">
    <text evidence="2">The sequence shown here is derived from an EMBL/GenBank/DDBJ whole genome shotgun (WGS) entry which is preliminary data.</text>
</comment>
<keyword evidence="3" id="KW-1185">Reference proteome</keyword>
<name>A0ABQ1GVU7_9GAMM</name>
<dbReference type="RefSeq" id="WP_188798276.1">
    <property type="nucleotide sequence ID" value="NZ_BMJA01000007.1"/>
</dbReference>
<evidence type="ECO:0000313" key="2">
    <source>
        <dbReference type="EMBL" id="GGA51381.1"/>
    </source>
</evidence>
<dbReference type="EMBL" id="BMJA01000007">
    <property type="protein sequence ID" value="GGA51381.1"/>
    <property type="molecule type" value="Genomic_DNA"/>
</dbReference>
<dbReference type="CDD" id="cd00195">
    <property type="entry name" value="UBCc_UEV"/>
    <property type="match status" value="1"/>
</dbReference>
<dbReference type="Pfam" id="PF00179">
    <property type="entry name" value="UQ_con"/>
    <property type="match status" value="1"/>
</dbReference>
<proteinExistence type="predicted"/>
<organism evidence="2 3">
    <name type="scientific">Dyella nitratireducens</name>
    <dbReference type="NCBI Taxonomy" id="1849580"/>
    <lineage>
        <taxon>Bacteria</taxon>
        <taxon>Pseudomonadati</taxon>
        <taxon>Pseudomonadota</taxon>
        <taxon>Gammaproteobacteria</taxon>
        <taxon>Lysobacterales</taxon>
        <taxon>Rhodanobacteraceae</taxon>
        <taxon>Dyella</taxon>
    </lineage>
</organism>
<protein>
    <recommendedName>
        <fullName evidence="1">Rieske domain-containing protein</fullName>
    </recommendedName>
</protein>
<dbReference type="SUPFAM" id="SSF54495">
    <property type="entry name" value="UBC-like"/>
    <property type="match status" value="1"/>
</dbReference>
<evidence type="ECO:0000259" key="1">
    <source>
        <dbReference type="PROSITE" id="PS51296"/>
    </source>
</evidence>
<dbReference type="InterPro" id="IPR000608">
    <property type="entry name" value="UBC"/>
</dbReference>